<protein>
    <recommendedName>
        <fullName evidence="4">Cell division protein ZapB</fullName>
    </recommendedName>
</protein>
<gene>
    <name evidence="2" type="ORF">DVS81_13790</name>
</gene>
<name>A0A369XJ47_9PROT</name>
<keyword evidence="1" id="KW-0175">Coiled coil</keyword>
<dbReference type="Proteomes" id="UP000253831">
    <property type="component" value="Unassembled WGS sequence"/>
</dbReference>
<evidence type="ECO:0000313" key="3">
    <source>
        <dbReference type="Proteomes" id="UP000253831"/>
    </source>
</evidence>
<evidence type="ECO:0000313" key="2">
    <source>
        <dbReference type="EMBL" id="RDE49924.1"/>
    </source>
</evidence>
<feature type="coiled-coil region" evidence="1">
    <location>
        <begin position="19"/>
        <end position="60"/>
    </location>
</feature>
<accession>A0A369XJ47</accession>
<reference evidence="2 3" key="1">
    <citation type="submission" date="2018-05" db="EMBL/GenBank/DDBJ databases">
        <title>Integrated omic analyses show evidence that a Ca. Accumulibacter phosphatis strain performs denitrification under micro-aerobic conditions.</title>
        <authorList>
            <person name="Camejo P.Y."/>
            <person name="Katherine M.D."/>
            <person name="Daniel N.R."/>
        </authorList>
    </citation>
    <scope>NUCLEOTIDE SEQUENCE [LARGE SCALE GENOMIC DNA]</scope>
    <source>
        <strain evidence="2">UW-LDO-IC</strain>
    </source>
</reference>
<comment type="caution">
    <text evidence="2">The sequence shown here is derived from an EMBL/GenBank/DDBJ whole genome shotgun (WGS) entry which is preliminary data.</text>
</comment>
<dbReference type="RefSeq" id="WP_332356185.1">
    <property type="nucleotide sequence ID" value="NZ_JAZKTZ010000011.1"/>
</dbReference>
<proteinExistence type="predicted"/>
<dbReference type="EMBL" id="QPGA01000029">
    <property type="protein sequence ID" value="RDE49924.1"/>
    <property type="molecule type" value="Genomic_DNA"/>
</dbReference>
<evidence type="ECO:0008006" key="4">
    <source>
        <dbReference type="Google" id="ProtNLM"/>
    </source>
</evidence>
<sequence>MLNELDTLESKIGQVVTLCHSLRAENDQLREQLAAAEGDKQGLAERMGAASARLEQLARQLPEAKV</sequence>
<evidence type="ECO:0000256" key="1">
    <source>
        <dbReference type="SAM" id="Coils"/>
    </source>
</evidence>
<dbReference type="AlphaFoldDB" id="A0A369XJ47"/>
<dbReference type="Gene3D" id="1.20.5.340">
    <property type="match status" value="1"/>
</dbReference>
<organism evidence="2 3">
    <name type="scientific">Candidatus Accumulibacter meliphilus</name>
    <dbReference type="NCBI Taxonomy" id="2211374"/>
    <lineage>
        <taxon>Bacteria</taxon>
        <taxon>Pseudomonadati</taxon>
        <taxon>Pseudomonadota</taxon>
        <taxon>Betaproteobacteria</taxon>
        <taxon>Candidatus Accumulibacter</taxon>
    </lineage>
</organism>